<dbReference type="AlphaFoldDB" id="B9EZY4"/>
<dbReference type="GO" id="GO:0006508">
    <property type="term" value="P:proteolysis"/>
    <property type="evidence" value="ECO:0007669"/>
    <property type="project" value="UniProtKB-KW"/>
</dbReference>
<dbReference type="GO" id="GO:0008234">
    <property type="term" value="F:cysteine-type peptidase activity"/>
    <property type="evidence" value="ECO:0007669"/>
    <property type="project" value="InterPro"/>
</dbReference>
<dbReference type="PANTHER" id="PTHR33018:SF34">
    <property type="entry name" value="OS02G0472350 PROTEIN"/>
    <property type="match status" value="1"/>
</dbReference>
<accession>B9EZY4</accession>
<dbReference type="Gene3D" id="3.40.395.10">
    <property type="entry name" value="Adenoviral Proteinase, Chain A"/>
    <property type="match status" value="1"/>
</dbReference>
<feature type="region of interest" description="Disordered" evidence="4">
    <location>
        <begin position="41"/>
        <end position="68"/>
    </location>
</feature>
<name>B9EZY4_ORYSJ</name>
<evidence type="ECO:0000259" key="6">
    <source>
        <dbReference type="Pfam" id="PF26133"/>
    </source>
</evidence>
<dbReference type="PANTHER" id="PTHR33018">
    <property type="entry name" value="OS10G0338966 PROTEIN-RELATED"/>
    <property type="match status" value="1"/>
</dbReference>
<organism evidence="7">
    <name type="scientific">Oryza sativa subsp. japonica</name>
    <name type="common">Rice</name>
    <dbReference type="NCBI Taxonomy" id="39947"/>
    <lineage>
        <taxon>Eukaryota</taxon>
        <taxon>Viridiplantae</taxon>
        <taxon>Streptophyta</taxon>
        <taxon>Embryophyta</taxon>
        <taxon>Tracheophyta</taxon>
        <taxon>Spermatophyta</taxon>
        <taxon>Magnoliopsida</taxon>
        <taxon>Liliopsida</taxon>
        <taxon>Poales</taxon>
        <taxon>Poaceae</taxon>
        <taxon>BOP clade</taxon>
        <taxon>Oryzoideae</taxon>
        <taxon>Oryzeae</taxon>
        <taxon>Oryzinae</taxon>
        <taxon>Oryza</taxon>
        <taxon>Oryza sativa</taxon>
    </lineage>
</organism>
<dbReference type="HOGENOM" id="CLU_068155_0_0_1"/>
<gene>
    <name evidence="7" type="ORF">OsJ_06699</name>
</gene>
<feature type="domain" description="Ubiquitin-like protease family profile" evidence="5">
    <location>
        <begin position="287"/>
        <end position="378"/>
    </location>
</feature>
<dbReference type="InterPro" id="IPR003653">
    <property type="entry name" value="Peptidase_C48_C"/>
</dbReference>
<evidence type="ECO:0000259" key="5">
    <source>
        <dbReference type="Pfam" id="PF02902"/>
    </source>
</evidence>
<dbReference type="EMBL" id="CM000139">
    <property type="protein sequence ID" value="EEE56975.1"/>
    <property type="molecule type" value="Genomic_DNA"/>
</dbReference>
<dbReference type="Pfam" id="PF26133">
    <property type="entry name" value="DUF8039"/>
    <property type="match status" value="1"/>
</dbReference>
<sequence>MYRAHPRRPTREEEAERVRLEVAHQIKEQLAVMFPNGVPGQQGQAGDQVVSPGAKWGSCASTDNPPPELDTARYAVDDITTHTPCTLHVPLQSNITQEIARGVAHPICAGQIIHGVPLHAGHSRVEVEDMPSQYRGYVLQFPPEEGVDTLGTALHNLIVWLKCYIIIMSNDGAGDPASKEADFCKSAGLKSLDNLDELQEAPIVMRFQLGQPMVLDTEIESLGTQAHWLHECYLEEAKKGVGMFGSYYTDVDFHHPSNTCFVDFKELFQLYQRRELAIYLLQLWSFHHWILLVINIDDSAICIYDSLRRGIDKYQTILSALNKAYKKYRRSERSYGRCMIDATEFRVFEHKYILRQPEATYLCGFYVMRYMLYFVEDGYNHRNAEKLGLDTSEILPHVFKTLTDEFCGFIRHYVIDPTGEYNINKVPKRVQSSAPPPRDQAATKLAPRKRKTN</sequence>
<reference evidence="7" key="2">
    <citation type="submission" date="2008-12" db="EMBL/GenBank/DDBJ databases">
        <title>Improved gene annotation of the rice (Oryza sativa) genomes.</title>
        <authorList>
            <person name="Wang J."/>
            <person name="Li R."/>
            <person name="Fan W."/>
            <person name="Huang Q."/>
            <person name="Zhang J."/>
            <person name="Zhou Y."/>
            <person name="Hu Y."/>
            <person name="Zi S."/>
            <person name="Li J."/>
            <person name="Ni P."/>
            <person name="Zheng H."/>
            <person name="Zhang Y."/>
            <person name="Zhao M."/>
            <person name="Hao Q."/>
            <person name="McDermott J."/>
            <person name="Samudrala R."/>
            <person name="Kristiansen K."/>
            <person name="Wong G.K.-S."/>
        </authorList>
    </citation>
    <scope>NUCLEOTIDE SEQUENCE</scope>
</reference>
<evidence type="ECO:0000256" key="2">
    <source>
        <dbReference type="ARBA" id="ARBA00022670"/>
    </source>
</evidence>
<evidence type="ECO:0000256" key="1">
    <source>
        <dbReference type="ARBA" id="ARBA00005234"/>
    </source>
</evidence>
<comment type="similarity">
    <text evidence="1">Belongs to the peptidase C48 family.</text>
</comment>
<evidence type="ECO:0000256" key="4">
    <source>
        <dbReference type="SAM" id="MobiDB-lite"/>
    </source>
</evidence>
<proteinExistence type="inferred from homology"/>
<dbReference type="SUPFAM" id="SSF54001">
    <property type="entry name" value="Cysteine proteinases"/>
    <property type="match status" value="1"/>
</dbReference>
<keyword evidence="3" id="KW-0378">Hydrolase</keyword>
<dbReference type="Proteomes" id="UP000007752">
    <property type="component" value="Chromosome 2"/>
</dbReference>
<dbReference type="InterPro" id="IPR058352">
    <property type="entry name" value="DUF8039"/>
</dbReference>
<feature type="region of interest" description="Disordered" evidence="4">
    <location>
        <begin position="428"/>
        <end position="453"/>
    </location>
</feature>
<keyword evidence="2" id="KW-0645">Protease</keyword>
<evidence type="ECO:0000313" key="7">
    <source>
        <dbReference type="EMBL" id="EEE56975.1"/>
    </source>
</evidence>
<protein>
    <submittedName>
        <fullName evidence="7">Uncharacterized protein</fullName>
    </submittedName>
</protein>
<reference evidence="7" key="1">
    <citation type="journal article" date="2005" name="PLoS Biol.">
        <title>The genomes of Oryza sativa: a history of duplications.</title>
        <authorList>
            <person name="Yu J."/>
            <person name="Wang J."/>
            <person name="Lin W."/>
            <person name="Li S."/>
            <person name="Li H."/>
            <person name="Zhou J."/>
            <person name="Ni P."/>
            <person name="Dong W."/>
            <person name="Hu S."/>
            <person name="Zeng C."/>
            <person name="Zhang J."/>
            <person name="Zhang Y."/>
            <person name="Li R."/>
            <person name="Xu Z."/>
            <person name="Li S."/>
            <person name="Li X."/>
            <person name="Zheng H."/>
            <person name="Cong L."/>
            <person name="Lin L."/>
            <person name="Yin J."/>
            <person name="Geng J."/>
            <person name="Li G."/>
            <person name="Shi J."/>
            <person name="Liu J."/>
            <person name="Lv H."/>
            <person name="Li J."/>
            <person name="Wang J."/>
            <person name="Deng Y."/>
            <person name="Ran L."/>
            <person name="Shi X."/>
            <person name="Wang X."/>
            <person name="Wu Q."/>
            <person name="Li C."/>
            <person name="Ren X."/>
            <person name="Wang J."/>
            <person name="Wang X."/>
            <person name="Li D."/>
            <person name="Liu D."/>
            <person name="Zhang X."/>
            <person name="Ji Z."/>
            <person name="Zhao W."/>
            <person name="Sun Y."/>
            <person name="Zhang Z."/>
            <person name="Bao J."/>
            <person name="Han Y."/>
            <person name="Dong L."/>
            <person name="Ji J."/>
            <person name="Chen P."/>
            <person name="Wu S."/>
            <person name="Liu J."/>
            <person name="Xiao Y."/>
            <person name="Bu D."/>
            <person name="Tan J."/>
            <person name="Yang L."/>
            <person name="Ye C."/>
            <person name="Zhang J."/>
            <person name="Xu J."/>
            <person name="Zhou Y."/>
            <person name="Yu Y."/>
            <person name="Zhang B."/>
            <person name="Zhuang S."/>
            <person name="Wei H."/>
            <person name="Liu B."/>
            <person name="Lei M."/>
            <person name="Yu H."/>
            <person name="Li Y."/>
            <person name="Xu H."/>
            <person name="Wei S."/>
            <person name="He X."/>
            <person name="Fang L."/>
            <person name="Zhang Z."/>
            <person name="Zhang Y."/>
            <person name="Huang X."/>
            <person name="Su Z."/>
            <person name="Tong W."/>
            <person name="Li J."/>
            <person name="Tong Z."/>
            <person name="Li S."/>
            <person name="Ye J."/>
            <person name="Wang L."/>
            <person name="Fang L."/>
            <person name="Lei T."/>
            <person name="Chen C."/>
            <person name="Chen H."/>
            <person name="Xu Z."/>
            <person name="Li H."/>
            <person name="Huang H."/>
            <person name="Zhang F."/>
            <person name="Xu H."/>
            <person name="Li N."/>
            <person name="Zhao C."/>
            <person name="Li S."/>
            <person name="Dong L."/>
            <person name="Huang Y."/>
            <person name="Li L."/>
            <person name="Xi Y."/>
            <person name="Qi Q."/>
            <person name="Li W."/>
            <person name="Zhang B."/>
            <person name="Hu W."/>
            <person name="Zhang Y."/>
            <person name="Tian X."/>
            <person name="Jiao Y."/>
            <person name="Liang X."/>
            <person name="Jin J."/>
            <person name="Gao L."/>
            <person name="Zheng W."/>
            <person name="Hao B."/>
            <person name="Liu S."/>
            <person name="Wang W."/>
            <person name="Yuan L."/>
            <person name="Cao M."/>
            <person name="McDermott J."/>
            <person name="Samudrala R."/>
            <person name="Wang J."/>
            <person name="Wong G.K."/>
            <person name="Yang H."/>
        </authorList>
    </citation>
    <scope>NUCLEOTIDE SEQUENCE [LARGE SCALE GENOMIC DNA]</scope>
</reference>
<evidence type="ECO:0000256" key="3">
    <source>
        <dbReference type="ARBA" id="ARBA00022801"/>
    </source>
</evidence>
<dbReference type="Pfam" id="PF02902">
    <property type="entry name" value="Peptidase_C48"/>
    <property type="match status" value="1"/>
</dbReference>
<feature type="domain" description="DUF8039" evidence="6">
    <location>
        <begin position="75"/>
        <end position="167"/>
    </location>
</feature>
<dbReference type="InterPro" id="IPR038765">
    <property type="entry name" value="Papain-like_cys_pep_sf"/>
</dbReference>